<comment type="caution">
    <text evidence="1">The sequence shown here is derived from an EMBL/GenBank/DDBJ whole genome shotgun (WGS) entry which is preliminary data.</text>
</comment>
<dbReference type="RefSeq" id="WP_027293291.1">
    <property type="nucleotide sequence ID" value="NZ_QGQD01000022.1"/>
</dbReference>
<reference evidence="1 2" key="1">
    <citation type="journal article" date="2019" name="Anaerobe">
        <title>Detection of Robinsoniella peoriensis in multiple bone samples of a trauma patient.</title>
        <authorList>
            <person name="Schrottner P."/>
            <person name="Hartwich K."/>
            <person name="Bunk B."/>
            <person name="Schober I."/>
            <person name="Helbig S."/>
            <person name="Rudolph W.W."/>
            <person name="Gunzer F."/>
        </authorList>
    </citation>
    <scope>NUCLEOTIDE SEQUENCE [LARGE SCALE GENOMIC DNA]</scope>
    <source>
        <strain evidence="1 2">DSM 106044</strain>
    </source>
</reference>
<evidence type="ECO:0000313" key="1">
    <source>
        <dbReference type="EMBL" id="TLD02131.1"/>
    </source>
</evidence>
<organism evidence="1 2">
    <name type="scientific">Robinsoniella peoriensis</name>
    <dbReference type="NCBI Taxonomy" id="180332"/>
    <lineage>
        <taxon>Bacteria</taxon>
        <taxon>Bacillati</taxon>
        <taxon>Bacillota</taxon>
        <taxon>Clostridia</taxon>
        <taxon>Lachnospirales</taxon>
        <taxon>Lachnospiraceae</taxon>
        <taxon>Robinsoniella</taxon>
    </lineage>
</organism>
<dbReference type="EMBL" id="QGQD01000022">
    <property type="protein sequence ID" value="TLD02131.1"/>
    <property type="molecule type" value="Genomic_DNA"/>
</dbReference>
<sequence>MEQLELIKILMKNTNINFLLGAGTSYNPVVGKVNYPLMWDLLDYIKSNTNVIDFYSGIKKDSIIPVGMGEMVSELYDTYLFAKDANIEKFLSVLEGVDLYIVNMSLKNQVEEQRDLIRSLIRNRLKQSDKDTVLETYIAFYNGLKNLKEVNGLKNQTFNIFTTNYDMMNEMAMEAQNIHYYSGFEGIVNRKFNLAYYNYDFVDNFQINHSNIKVTPNHMNLFKIHGSLSWCMKNEELVERNPYEQEFLPEIIYPSVDKFKNTNLIISYSALMREFSNRLCQEKTSLFVTGMSMGDEHINKIIENALTINTFHLIIFCATSGEITRLKEKYYAYKNVIVVNTEYKFNDVAELLLKLRGGDKDD</sequence>
<gene>
    <name evidence="1" type="ORF">DSM106044_00937</name>
</gene>
<evidence type="ECO:0000313" key="2">
    <source>
        <dbReference type="Proteomes" id="UP000306509"/>
    </source>
</evidence>
<protein>
    <submittedName>
        <fullName evidence="1">Uncharacterized protein</fullName>
    </submittedName>
</protein>
<proteinExistence type="predicted"/>
<dbReference type="Proteomes" id="UP000306509">
    <property type="component" value="Unassembled WGS sequence"/>
</dbReference>
<keyword evidence="2" id="KW-1185">Reference proteome</keyword>
<accession>A0A4U8QAU5</accession>
<name>A0A4U8QAU5_9FIRM</name>
<dbReference type="Pfam" id="PF13289">
    <property type="entry name" value="SIR2_2"/>
    <property type="match status" value="1"/>
</dbReference>
<dbReference type="AlphaFoldDB" id="A0A4U8QAU5"/>